<gene>
    <name evidence="2" type="ORF">B5F11_05945</name>
</gene>
<dbReference type="AlphaFoldDB" id="A0A1Y4N1D9"/>
<evidence type="ECO:0000313" key="2">
    <source>
        <dbReference type="EMBL" id="OUP70179.1"/>
    </source>
</evidence>
<evidence type="ECO:0000313" key="3">
    <source>
        <dbReference type="Proteomes" id="UP000196386"/>
    </source>
</evidence>
<evidence type="ECO:0000259" key="1">
    <source>
        <dbReference type="Pfam" id="PF14065"/>
    </source>
</evidence>
<organism evidence="2 3">
    <name type="scientific">Anaerotruncus colihominis</name>
    <dbReference type="NCBI Taxonomy" id="169435"/>
    <lineage>
        <taxon>Bacteria</taxon>
        <taxon>Bacillati</taxon>
        <taxon>Bacillota</taxon>
        <taxon>Clostridia</taxon>
        <taxon>Eubacteriales</taxon>
        <taxon>Oscillospiraceae</taxon>
        <taxon>Anaerotruncus</taxon>
    </lineage>
</organism>
<reference evidence="3" key="1">
    <citation type="submission" date="2017-04" db="EMBL/GenBank/DDBJ databases">
        <title>Function of individual gut microbiota members based on whole genome sequencing of pure cultures obtained from chicken caecum.</title>
        <authorList>
            <person name="Medvecky M."/>
            <person name="Cejkova D."/>
            <person name="Polansky O."/>
            <person name="Karasova D."/>
            <person name="Kubasova T."/>
            <person name="Cizek A."/>
            <person name="Rychlik I."/>
        </authorList>
    </citation>
    <scope>NUCLEOTIDE SEQUENCE [LARGE SCALE GENOMIC DNA]</scope>
    <source>
        <strain evidence="3">An175</strain>
    </source>
</reference>
<comment type="caution">
    <text evidence="2">The sequence shown here is derived from an EMBL/GenBank/DDBJ whole genome shotgun (WGS) entry which is preliminary data.</text>
</comment>
<dbReference type="Proteomes" id="UP000196386">
    <property type="component" value="Unassembled WGS sequence"/>
</dbReference>
<accession>A0A1Y4N1D9</accession>
<dbReference type="EMBL" id="NFKP01000005">
    <property type="protein sequence ID" value="OUP70179.1"/>
    <property type="molecule type" value="Genomic_DNA"/>
</dbReference>
<proteinExistence type="predicted"/>
<dbReference type="InterPro" id="IPR025351">
    <property type="entry name" value="Pvc16_N"/>
</dbReference>
<name>A0A1Y4N1D9_9FIRM</name>
<dbReference type="Pfam" id="PF14065">
    <property type="entry name" value="Pvc16_N"/>
    <property type="match status" value="1"/>
</dbReference>
<protein>
    <recommendedName>
        <fullName evidence="1">Pvc16 N-terminal domain-containing protein</fullName>
    </recommendedName>
</protein>
<feature type="domain" description="Pvc16 N-terminal" evidence="1">
    <location>
        <begin position="28"/>
        <end position="193"/>
    </location>
</feature>
<sequence length="211" mass="23105">MIKPRFLPRRVKGESDMAGYTAIAEAGQAIVALLRREMTPEPVSKPELIGLGSPFEPEDFQLTVHLLHLEESAEGRQGFIQEGRNTQRMAPLQLKLTYLVTAHSKAPVTNRAEDEYRILGRAVQALRDNPAIDSGVLSGSLAQSGEALLVSISKLTMEALQRMWNSNSKPYKASFAVNCTVSIESTRTRTAGRVGQISVTLDEKSAGRDAR</sequence>